<keyword evidence="1 5" id="KW-0479">Metal-binding</keyword>
<organism evidence="8 9">
    <name type="scientific">Stentor coeruleus</name>
    <dbReference type="NCBI Taxonomy" id="5963"/>
    <lineage>
        <taxon>Eukaryota</taxon>
        <taxon>Sar</taxon>
        <taxon>Alveolata</taxon>
        <taxon>Ciliophora</taxon>
        <taxon>Postciliodesmatophora</taxon>
        <taxon>Heterotrichea</taxon>
        <taxon>Heterotrichida</taxon>
        <taxon>Stentoridae</taxon>
        <taxon>Stentor</taxon>
    </lineage>
</organism>
<sequence length="729" mass="84496">MISKITETELNIYRQSKPTIYNLLDNAKFENQNIPINPNTLSFLDRAIELEYTREMYLNEGLSKMSDEFKLSLTYFYTVNTVFLLALLGFSILMFSSSDYSRFEMSLHIGIILGLLLLYFLLLYLITRSKRYIILSKNYFTVLAILVNTYLIICDSKVLSGFNSSKSETHYLPHTLILISFTAVIRNMIFDDFLCYLIIVVHNIGFFLIFNLTLSHANLYNKLCECAILIVFLCYQLIETHINCLRSKIIFWRKFSEERTVIDGVDIEKNFTNEFETETEHLIFLCDKIKNDIKQASKAIIYKDVKQKLKESISDIMKIKKIAGHGTIGAPVIIENHVKDQEDREFIEQNYREVSLSSHGEYHKSTTFINLFDHKNNALFPDYGVRQLSSVLEGIGKNWSFDIWFVQETTGCSITIVGQYLFAKFNLRKRFKISEEALERYLHSLEFHYKDNPYHNACHGGDVMHSLMYFVTSSDIQKFLNPIETMACIIAGLAHDVGHPGVTSRYLIQTRDPLAIQFNDISVLENMHCSTIYQFLMKPGHNIFEWVDTDDWTLSRRIIIEMVLATDMAKHFEILGRFRTRACTLCDLNLEKIDDKLLVLATGLKCADIGHSAKYNDLHQKWSKFVMEEFFKQGDLEKSKKLPVSMYCDRATTNIAKSQAGFLRNICLPLYDAWIKYNNTEAINKTLEELKKNIEYWDSSYKNRRSTQPATTDNVISLMPQESFGGSHG</sequence>
<evidence type="ECO:0000256" key="5">
    <source>
        <dbReference type="PIRSR" id="PIRSR623088-3"/>
    </source>
</evidence>
<keyword evidence="6" id="KW-1133">Transmembrane helix</keyword>
<keyword evidence="6" id="KW-0472">Membrane</keyword>
<feature type="transmembrane region" description="Helical" evidence="6">
    <location>
        <begin position="107"/>
        <end position="127"/>
    </location>
</feature>
<feature type="transmembrane region" description="Helical" evidence="6">
    <location>
        <begin position="74"/>
        <end position="95"/>
    </location>
</feature>
<dbReference type="InterPro" id="IPR002073">
    <property type="entry name" value="PDEase_catalytic_dom"/>
</dbReference>
<reference evidence="8 9" key="1">
    <citation type="submission" date="2016-11" db="EMBL/GenBank/DDBJ databases">
        <title>The macronuclear genome of Stentor coeruleus: a giant cell with tiny introns.</title>
        <authorList>
            <person name="Slabodnick M."/>
            <person name="Ruby J.G."/>
            <person name="Reiff S.B."/>
            <person name="Swart E.C."/>
            <person name="Gosai S."/>
            <person name="Prabakaran S."/>
            <person name="Witkowska E."/>
            <person name="Larue G.E."/>
            <person name="Fisher S."/>
            <person name="Freeman R.M."/>
            <person name="Gunawardena J."/>
            <person name="Chu W."/>
            <person name="Stover N.A."/>
            <person name="Gregory B.D."/>
            <person name="Nowacki M."/>
            <person name="Derisi J."/>
            <person name="Roy S.W."/>
            <person name="Marshall W.F."/>
            <person name="Sood P."/>
        </authorList>
    </citation>
    <scope>NUCLEOTIDE SEQUENCE [LARGE SCALE GENOMIC DNA]</scope>
    <source>
        <strain evidence="8">WM001</strain>
    </source>
</reference>
<feature type="binding site" evidence="5">
    <location>
        <position position="496"/>
    </location>
    <ligand>
        <name>Zn(2+)</name>
        <dbReference type="ChEBI" id="CHEBI:29105"/>
        <label>1</label>
    </ligand>
</feature>
<dbReference type="GO" id="GO:0004114">
    <property type="term" value="F:3',5'-cyclic-nucleotide phosphodiesterase activity"/>
    <property type="evidence" value="ECO:0007669"/>
    <property type="project" value="InterPro"/>
</dbReference>
<feature type="transmembrane region" description="Helical" evidence="6">
    <location>
        <begin position="194"/>
        <end position="213"/>
    </location>
</feature>
<dbReference type="GO" id="GO:0007165">
    <property type="term" value="P:signal transduction"/>
    <property type="evidence" value="ECO:0007669"/>
    <property type="project" value="InterPro"/>
</dbReference>
<proteinExistence type="predicted"/>
<feature type="transmembrane region" description="Helical" evidence="6">
    <location>
        <begin position="139"/>
        <end position="159"/>
    </location>
</feature>
<feature type="binding site" evidence="5">
    <location>
        <position position="459"/>
    </location>
    <ligand>
        <name>Zn(2+)</name>
        <dbReference type="ChEBI" id="CHEBI:29105"/>
        <label>1</label>
    </ligand>
</feature>
<feature type="binding site" evidence="4">
    <location>
        <position position="608"/>
    </location>
    <ligand>
        <name>AMP</name>
        <dbReference type="ChEBI" id="CHEBI:456215"/>
    </ligand>
</feature>
<feature type="binding site" evidence="5">
    <location>
        <position position="496"/>
    </location>
    <ligand>
        <name>Zn(2+)</name>
        <dbReference type="ChEBI" id="CHEBI:29105"/>
        <label>2</label>
    </ligand>
</feature>
<feature type="binding site" evidence="4">
    <location>
        <position position="496"/>
    </location>
    <ligand>
        <name>AMP</name>
        <dbReference type="ChEBI" id="CHEBI:456215"/>
    </ligand>
</feature>
<protein>
    <recommendedName>
        <fullName evidence="7">PDEase domain-containing protein</fullName>
    </recommendedName>
</protein>
<feature type="binding site" evidence="4">
    <location>
        <begin position="455"/>
        <end position="459"/>
    </location>
    <ligand>
        <name>AMP</name>
        <dbReference type="ChEBI" id="CHEBI:456215"/>
    </ligand>
</feature>
<dbReference type="InterPro" id="IPR023088">
    <property type="entry name" value="PDEase"/>
</dbReference>
<dbReference type="PROSITE" id="PS51845">
    <property type="entry name" value="PDEASE_I_2"/>
    <property type="match status" value="1"/>
</dbReference>
<feature type="binding site" evidence="5">
    <location>
        <position position="608"/>
    </location>
    <ligand>
        <name>Zn(2+)</name>
        <dbReference type="ChEBI" id="CHEBI:29105"/>
        <label>1</label>
    </ligand>
</feature>
<dbReference type="InterPro" id="IPR003607">
    <property type="entry name" value="HD/PDEase_dom"/>
</dbReference>
<feature type="binding site" evidence="4">
    <location>
        <position position="659"/>
    </location>
    <ligand>
        <name>AMP</name>
        <dbReference type="ChEBI" id="CHEBI:456215"/>
    </ligand>
</feature>
<evidence type="ECO:0000313" key="8">
    <source>
        <dbReference type="EMBL" id="OMJ78968.1"/>
    </source>
</evidence>
<evidence type="ECO:0000259" key="7">
    <source>
        <dbReference type="PROSITE" id="PS51845"/>
    </source>
</evidence>
<comment type="caution">
    <text evidence="8">The sequence shown here is derived from an EMBL/GenBank/DDBJ whole genome shotgun (WGS) entry which is preliminary data.</text>
</comment>
<dbReference type="PRINTS" id="PR00387">
    <property type="entry name" value="PDIESTERASE1"/>
</dbReference>
<feature type="active site" description="Proton donor" evidence="3">
    <location>
        <position position="455"/>
    </location>
</feature>
<evidence type="ECO:0000256" key="2">
    <source>
        <dbReference type="ARBA" id="ARBA00022801"/>
    </source>
</evidence>
<feature type="domain" description="PDEase" evidence="7">
    <location>
        <begin position="376"/>
        <end position="704"/>
    </location>
</feature>
<dbReference type="GO" id="GO:0046872">
    <property type="term" value="F:metal ion binding"/>
    <property type="evidence" value="ECO:0007669"/>
    <property type="project" value="UniProtKB-KW"/>
</dbReference>
<dbReference type="CDD" id="cd00077">
    <property type="entry name" value="HDc"/>
    <property type="match status" value="1"/>
</dbReference>
<dbReference type="EMBL" id="MPUH01000494">
    <property type="protein sequence ID" value="OMJ78968.1"/>
    <property type="molecule type" value="Genomic_DNA"/>
</dbReference>
<accession>A0A1R2BQB6</accession>
<dbReference type="Proteomes" id="UP000187209">
    <property type="component" value="Unassembled WGS sequence"/>
</dbReference>
<keyword evidence="2" id="KW-0378">Hydrolase</keyword>
<gene>
    <name evidence="8" type="ORF">SteCoe_21093</name>
</gene>
<dbReference type="SUPFAM" id="SSF109604">
    <property type="entry name" value="HD-domain/PDEase-like"/>
    <property type="match status" value="1"/>
</dbReference>
<dbReference type="InterPro" id="IPR036971">
    <property type="entry name" value="PDEase_catalytic_dom_sf"/>
</dbReference>
<dbReference type="PANTHER" id="PTHR11347">
    <property type="entry name" value="CYCLIC NUCLEOTIDE PHOSPHODIESTERASE"/>
    <property type="match status" value="1"/>
</dbReference>
<evidence type="ECO:0000256" key="1">
    <source>
        <dbReference type="ARBA" id="ARBA00022723"/>
    </source>
</evidence>
<evidence type="ECO:0000256" key="3">
    <source>
        <dbReference type="PIRSR" id="PIRSR623088-1"/>
    </source>
</evidence>
<evidence type="ECO:0000313" key="9">
    <source>
        <dbReference type="Proteomes" id="UP000187209"/>
    </source>
</evidence>
<name>A0A1R2BQB6_9CILI</name>
<evidence type="ECO:0000256" key="6">
    <source>
        <dbReference type="SAM" id="Phobius"/>
    </source>
</evidence>
<dbReference type="OrthoDB" id="546632at2759"/>
<keyword evidence="6" id="KW-0812">Transmembrane</keyword>
<keyword evidence="9" id="KW-1185">Reference proteome</keyword>
<feature type="binding site" evidence="5">
    <location>
        <position position="495"/>
    </location>
    <ligand>
        <name>Zn(2+)</name>
        <dbReference type="ChEBI" id="CHEBI:29105"/>
        <label>1</label>
    </ligand>
</feature>
<dbReference type="AlphaFoldDB" id="A0A1R2BQB6"/>
<dbReference type="Gene3D" id="1.10.1300.10">
    <property type="entry name" value="3'5'-cyclic nucleotide phosphodiesterase, catalytic domain"/>
    <property type="match status" value="1"/>
</dbReference>
<dbReference type="Pfam" id="PF00233">
    <property type="entry name" value="PDEase_I"/>
    <property type="match status" value="1"/>
</dbReference>
<evidence type="ECO:0000256" key="4">
    <source>
        <dbReference type="PIRSR" id="PIRSR623088-2"/>
    </source>
</evidence>
<feature type="transmembrane region" description="Helical" evidence="6">
    <location>
        <begin position="171"/>
        <end position="189"/>
    </location>
</feature>